<dbReference type="CDD" id="cd02440">
    <property type="entry name" value="AdoMet_MTases"/>
    <property type="match status" value="1"/>
</dbReference>
<keyword evidence="3" id="KW-0489">Methyltransferase</keyword>
<accession>A0ABQ2USS7</accession>
<gene>
    <name evidence="3" type="ORF">GCM10010211_15370</name>
</gene>
<reference evidence="4" key="1">
    <citation type="journal article" date="2019" name="Int. J. Syst. Evol. Microbiol.">
        <title>The Global Catalogue of Microorganisms (GCM) 10K type strain sequencing project: providing services to taxonomists for standard genome sequencing and annotation.</title>
        <authorList>
            <consortium name="The Broad Institute Genomics Platform"/>
            <consortium name="The Broad Institute Genome Sequencing Center for Infectious Disease"/>
            <person name="Wu L."/>
            <person name="Ma J."/>
        </authorList>
    </citation>
    <scope>NUCLEOTIDE SEQUENCE [LARGE SCALE GENOMIC DNA]</scope>
    <source>
        <strain evidence="4">JCM 3399</strain>
    </source>
</reference>
<organism evidence="3 4">
    <name type="scientific">Streptomyces albospinus</name>
    <dbReference type="NCBI Taxonomy" id="285515"/>
    <lineage>
        <taxon>Bacteria</taxon>
        <taxon>Bacillati</taxon>
        <taxon>Actinomycetota</taxon>
        <taxon>Actinomycetes</taxon>
        <taxon>Kitasatosporales</taxon>
        <taxon>Streptomycetaceae</taxon>
        <taxon>Streptomyces</taxon>
    </lineage>
</organism>
<evidence type="ECO:0000259" key="2">
    <source>
        <dbReference type="Pfam" id="PF13649"/>
    </source>
</evidence>
<feature type="transmembrane region" description="Helical" evidence="1">
    <location>
        <begin position="51"/>
        <end position="71"/>
    </location>
</feature>
<name>A0ABQ2USS7_9ACTN</name>
<dbReference type="PANTHER" id="PTHR45277">
    <property type="entry name" value="EXPRESSED PROTEIN"/>
    <property type="match status" value="1"/>
</dbReference>
<proteinExistence type="predicted"/>
<keyword evidence="1" id="KW-0812">Transmembrane</keyword>
<keyword evidence="1" id="KW-0472">Membrane</keyword>
<sequence length="252" mass="27147">MKYRISTRASARRQGKYGVDAPYVPAGYGAAGIVLLVWGVVSLALDKAVAARSALLLGCLALIAAGLYMYATRRGKFVVWEKLLDDLALRGDESILDLGCGRGAVLLAAARRLPEGRAHGVDLWRSQDQSGNEPAVTERNAQAEGVADRIELHTGDMTQLPFQDGTFHAVVSSLAIHNISDSAGRTAAIEEAVRVLGPGGRLVVADIRNTRQYRADLQRLGLHDITHRGVGPRMWWTGPWMPTTVVTGTKPS</sequence>
<dbReference type="Gene3D" id="3.40.50.150">
    <property type="entry name" value="Vaccinia Virus protein VP39"/>
    <property type="match status" value="1"/>
</dbReference>
<dbReference type="EMBL" id="BMRP01000003">
    <property type="protein sequence ID" value="GGU51595.1"/>
    <property type="molecule type" value="Genomic_DNA"/>
</dbReference>
<feature type="transmembrane region" description="Helical" evidence="1">
    <location>
        <begin position="21"/>
        <end position="45"/>
    </location>
</feature>
<dbReference type="SUPFAM" id="SSF53335">
    <property type="entry name" value="S-adenosyl-L-methionine-dependent methyltransferases"/>
    <property type="match status" value="1"/>
</dbReference>
<comment type="caution">
    <text evidence="3">The sequence shown here is derived from an EMBL/GenBank/DDBJ whole genome shotgun (WGS) entry which is preliminary data.</text>
</comment>
<dbReference type="GO" id="GO:0008168">
    <property type="term" value="F:methyltransferase activity"/>
    <property type="evidence" value="ECO:0007669"/>
    <property type="project" value="UniProtKB-KW"/>
</dbReference>
<protein>
    <submittedName>
        <fullName evidence="3">Type 11 methyltransferase</fullName>
    </submittedName>
</protein>
<dbReference type="InterPro" id="IPR041698">
    <property type="entry name" value="Methyltransf_25"/>
</dbReference>
<feature type="domain" description="Methyltransferase" evidence="2">
    <location>
        <begin position="95"/>
        <end position="200"/>
    </location>
</feature>
<dbReference type="Pfam" id="PF13649">
    <property type="entry name" value="Methyltransf_25"/>
    <property type="match status" value="1"/>
</dbReference>
<keyword evidence="4" id="KW-1185">Reference proteome</keyword>
<keyword evidence="3" id="KW-0808">Transferase</keyword>
<evidence type="ECO:0000313" key="4">
    <source>
        <dbReference type="Proteomes" id="UP000654471"/>
    </source>
</evidence>
<dbReference type="Proteomes" id="UP000654471">
    <property type="component" value="Unassembled WGS sequence"/>
</dbReference>
<dbReference type="InterPro" id="IPR029063">
    <property type="entry name" value="SAM-dependent_MTases_sf"/>
</dbReference>
<keyword evidence="1" id="KW-1133">Transmembrane helix</keyword>
<evidence type="ECO:0000256" key="1">
    <source>
        <dbReference type="SAM" id="Phobius"/>
    </source>
</evidence>
<evidence type="ECO:0000313" key="3">
    <source>
        <dbReference type="EMBL" id="GGU51595.1"/>
    </source>
</evidence>
<dbReference type="PANTHER" id="PTHR45277:SF1">
    <property type="entry name" value="EXPRESSED PROTEIN"/>
    <property type="match status" value="1"/>
</dbReference>
<dbReference type="GO" id="GO:0032259">
    <property type="term" value="P:methylation"/>
    <property type="evidence" value="ECO:0007669"/>
    <property type="project" value="UniProtKB-KW"/>
</dbReference>